<sequence>MNRILFLVLFINFAFSQKIEVDFNFYINRENDLASTNKKFKLYQNDEFSVFKIIDIKDENQFKYKNEITNKVDKDSIIFYFVGNNTVETLFKEICYKDFLNDSQINNLQLGMNLELLNIKDSLFNLMKWEIIDSDVVNIANYNCKKAKTFFRGREYWAYYTNEIANQGGPWKFDGLPGFILKVESTDGFLLIEPTKIVFKKETQKISNPFLNKKVITFSQIKDKILEQDKKHVSKMKSRPNPPDKIAMSKPESIEDYEVGERVYE</sequence>
<proteinExistence type="predicted"/>
<evidence type="ECO:0000256" key="1">
    <source>
        <dbReference type="SAM" id="MobiDB-lite"/>
    </source>
</evidence>
<evidence type="ECO:0000313" key="2">
    <source>
        <dbReference type="EMBL" id="MVO08759.1"/>
    </source>
</evidence>
<keyword evidence="3" id="KW-1185">Reference proteome</keyword>
<reference evidence="3" key="1">
    <citation type="submission" date="2019-05" db="EMBL/GenBank/DDBJ databases">
        <title>Flavobacterium profundi sp. nov., isolated from a deep-sea seamount.</title>
        <authorList>
            <person name="Zhang D.-C."/>
        </authorList>
    </citation>
    <scope>NUCLEOTIDE SEQUENCE [LARGE SCALE GENOMIC DNA]</scope>
    <source>
        <strain evidence="3">TP390</strain>
    </source>
</reference>
<protein>
    <submittedName>
        <fullName evidence="2">GLPGLI family protein</fullName>
    </submittedName>
</protein>
<dbReference type="AlphaFoldDB" id="A0A6I4IKE9"/>
<organism evidence="2 3">
    <name type="scientific">Flavobacterium profundi</name>
    <dbReference type="NCBI Taxonomy" id="1774945"/>
    <lineage>
        <taxon>Bacteria</taxon>
        <taxon>Pseudomonadati</taxon>
        <taxon>Bacteroidota</taxon>
        <taxon>Flavobacteriia</taxon>
        <taxon>Flavobacteriales</taxon>
        <taxon>Flavobacteriaceae</taxon>
        <taxon>Flavobacterium</taxon>
    </lineage>
</organism>
<comment type="caution">
    <text evidence="2">The sequence shown here is derived from an EMBL/GenBank/DDBJ whole genome shotgun (WGS) entry which is preliminary data.</text>
</comment>
<name>A0A6I4IKE9_9FLAO</name>
<dbReference type="RefSeq" id="WP_140997152.1">
    <property type="nucleotide sequence ID" value="NZ_VDCZ01000003.1"/>
</dbReference>
<dbReference type="EMBL" id="WQLW01000003">
    <property type="protein sequence ID" value="MVO08759.1"/>
    <property type="molecule type" value="Genomic_DNA"/>
</dbReference>
<dbReference type="NCBIfam" id="TIGR01200">
    <property type="entry name" value="GLPGLI"/>
    <property type="match status" value="1"/>
</dbReference>
<evidence type="ECO:0000313" key="3">
    <source>
        <dbReference type="Proteomes" id="UP000431264"/>
    </source>
</evidence>
<dbReference type="OrthoDB" id="1440774at2"/>
<accession>A0A6I4IKE9</accession>
<dbReference type="Proteomes" id="UP000431264">
    <property type="component" value="Unassembled WGS sequence"/>
</dbReference>
<dbReference type="InterPro" id="IPR005901">
    <property type="entry name" value="GLPGLI"/>
</dbReference>
<gene>
    <name evidence="2" type="ORF">GOQ30_06225</name>
</gene>
<feature type="region of interest" description="Disordered" evidence="1">
    <location>
        <begin position="231"/>
        <end position="254"/>
    </location>
</feature>